<dbReference type="GO" id="GO:0043590">
    <property type="term" value="C:bacterial nucleoid"/>
    <property type="evidence" value="ECO:0007669"/>
    <property type="project" value="TreeGrafter"/>
</dbReference>
<proteinExistence type="inferred from homology"/>
<evidence type="ECO:0000256" key="4">
    <source>
        <dbReference type="ARBA" id="ARBA00022763"/>
    </source>
</evidence>
<dbReference type="Proteomes" id="UP000707356">
    <property type="component" value="Unassembled WGS sequence"/>
</dbReference>
<dbReference type="SUPFAM" id="SSF52540">
    <property type="entry name" value="P-loop containing nucleoside triphosphate hydrolases"/>
    <property type="match status" value="1"/>
</dbReference>
<evidence type="ECO:0000256" key="5">
    <source>
        <dbReference type="ARBA" id="ARBA00022840"/>
    </source>
</evidence>
<evidence type="ECO:0000256" key="2">
    <source>
        <dbReference type="ARBA" id="ARBA00021315"/>
    </source>
</evidence>
<evidence type="ECO:0000313" key="11">
    <source>
        <dbReference type="EMBL" id="MBW4467059.1"/>
    </source>
</evidence>
<evidence type="ECO:0000256" key="7">
    <source>
        <dbReference type="ARBA" id="ARBA00033408"/>
    </source>
</evidence>
<comment type="similarity">
    <text evidence="1">Belongs to the RecN family.</text>
</comment>
<evidence type="ECO:0000313" key="12">
    <source>
        <dbReference type="Proteomes" id="UP000707356"/>
    </source>
</evidence>
<feature type="coiled-coil region" evidence="8">
    <location>
        <begin position="168"/>
        <end position="233"/>
    </location>
</feature>
<dbReference type="PANTHER" id="PTHR11059:SF0">
    <property type="entry name" value="DNA REPAIR PROTEIN RECN"/>
    <property type="match status" value="1"/>
</dbReference>
<gene>
    <name evidence="11" type="primary">recN</name>
    <name evidence="11" type="ORF">KME07_16665</name>
</gene>
<evidence type="ECO:0000256" key="8">
    <source>
        <dbReference type="SAM" id="Coils"/>
    </source>
</evidence>
<dbReference type="InterPro" id="IPR027417">
    <property type="entry name" value="P-loop_NTPase"/>
</dbReference>
<feature type="region of interest" description="Disordered" evidence="9">
    <location>
        <begin position="584"/>
        <end position="628"/>
    </location>
</feature>
<accession>A0A951PCL6</accession>
<keyword evidence="5" id="KW-0067">ATP-binding</keyword>
<feature type="domain" description="Rad50/SbcC-type AAA" evidence="10">
    <location>
        <begin position="4"/>
        <end position="233"/>
    </location>
</feature>
<dbReference type="Gene3D" id="3.40.50.300">
    <property type="entry name" value="P-loop containing nucleotide triphosphate hydrolases"/>
    <property type="match status" value="2"/>
</dbReference>
<keyword evidence="4" id="KW-0227">DNA damage</keyword>
<dbReference type="GO" id="GO:0009432">
    <property type="term" value="P:SOS response"/>
    <property type="evidence" value="ECO:0007669"/>
    <property type="project" value="TreeGrafter"/>
</dbReference>
<dbReference type="GO" id="GO:0016887">
    <property type="term" value="F:ATP hydrolysis activity"/>
    <property type="evidence" value="ECO:0007669"/>
    <property type="project" value="InterPro"/>
</dbReference>
<dbReference type="CDD" id="cd03241">
    <property type="entry name" value="ABC_RecN"/>
    <property type="match status" value="2"/>
</dbReference>
<reference evidence="11" key="2">
    <citation type="journal article" date="2022" name="Microbiol. Resour. Announc.">
        <title>Metagenome Sequencing to Explore Phylogenomics of Terrestrial Cyanobacteria.</title>
        <authorList>
            <person name="Ward R.D."/>
            <person name="Stajich J.E."/>
            <person name="Johansen J.R."/>
            <person name="Huntemann M."/>
            <person name="Clum A."/>
            <person name="Foster B."/>
            <person name="Foster B."/>
            <person name="Roux S."/>
            <person name="Palaniappan K."/>
            <person name="Varghese N."/>
            <person name="Mukherjee S."/>
            <person name="Reddy T.B.K."/>
            <person name="Daum C."/>
            <person name="Copeland A."/>
            <person name="Chen I.A."/>
            <person name="Ivanova N.N."/>
            <person name="Kyrpides N.C."/>
            <person name="Shapiro N."/>
            <person name="Eloe-Fadrosh E.A."/>
            <person name="Pietrasiak N."/>
        </authorList>
    </citation>
    <scope>NUCLEOTIDE SEQUENCE</scope>
    <source>
        <strain evidence="11">GSE-TBD4-15B</strain>
    </source>
</reference>
<evidence type="ECO:0000256" key="6">
    <source>
        <dbReference type="ARBA" id="ARBA00023204"/>
    </source>
</evidence>
<dbReference type="PANTHER" id="PTHR11059">
    <property type="entry name" value="DNA REPAIR PROTEIN RECN"/>
    <property type="match status" value="1"/>
</dbReference>
<keyword evidence="6" id="KW-0234">DNA repair</keyword>
<sequence>MLISLQIENFALVDQIDLEFGSGLNVLTGETGAGKSIILDALDAALGGKVSSRAIRTGAERALIEATFDLDPGLINWLAEQQIELVDDMALVCSREVVAGRGSVRSRSRVNGVLVNKQQMESLRDRLLEITAQGQTLQLGQPALQREWLDGFGGTPLMQQREHVGVAYQAHQQALQALEKRRQFEQQRLQQLDLFEYQAKELSAAQLTEADELEQLEQERQRLSHSVELQQQSYQAYQALYQNDSGASACADLLGKAESLLTDMLRYDPQLQPILEMVTEALAQVEEAGRQINTYGESLETDPERLQTVEARIIQLKQICRKYGPTLAEAIAHSQQVQRELEELSSGGQSLEVLEQTYAARQDELHQACARLTELRQKTARQLESLLIQELKPLAMDKVQFKVDIATTLPSATGADRIAFLFSPNPGEPLQPLAETASGGEMSRFLLALKACFSQIDAVGTMVFDEVDVGVSGRVTQAIAEKLHQLSHQHQVLCVTHQPIVAAMADSHFRVDKQVIDPAGAKKRGKAKLDSAEAQGDVRTVVRVMLLDGQQRREELAQIAGGKLDGKSDQEAMAFADSLLAQAANARKNAQSSSQSSGQSRQVQAKATKAAAKAKASTKSKTVAKPAS</sequence>
<protein>
    <recommendedName>
        <fullName evidence="2">DNA repair protein RecN</fullName>
    </recommendedName>
    <alternativeName>
        <fullName evidence="7">Recombination protein N</fullName>
    </alternativeName>
</protein>
<dbReference type="AlphaFoldDB" id="A0A951PCL6"/>
<keyword evidence="8" id="KW-0175">Coiled coil</keyword>
<evidence type="ECO:0000256" key="1">
    <source>
        <dbReference type="ARBA" id="ARBA00009441"/>
    </source>
</evidence>
<reference evidence="11" key="1">
    <citation type="submission" date="2021-05" db="EMBL/GenBank/DDBJ databases">
        <authorList>
            <person name="Pietrasiak N."/>
            <person name="Ward R."/>
            <person name="Stajich J.E."/>
            <person name="Kurbessoian T."/>
        </authorList>
    </citation>
    <scope>NUCLEOTIDE SEQUENCE</scope>
    <source>
        <strain evidence="11">GSE-TBD4-15B</strain>
    </source>
</reference>
<evidence type="ECO:0000259" key="10">
    <source>
        <dbReference type="Pfam" id="PF13476"/>
    </source>
</evidence>
<dbReference type="InterPro" id="IPR004604">
    <property type="entry name" value="DNA_recomb/repair_RecN"/>
</dbReference>
<name>A0A951PCL6_9CYAN</name>
<evidence type="ECO:0000256" key="3">
    <source>
        <dbReference type="ARBA" id="ARBA00022741"/>
    </source>
</evidence>
<dbReference type="GO" id="GO:0006310">
    <property type="term" value="P:DNA recombination"/>
    <property type="evidence" value="ECO:0007669"/>
    <property type="project" value="InterPro"/>
</dbReference>
<dbReference type="EMBL" id="JAHHHV010000073">
    <property type="protein sequence ID" value="MBW4467059.1"/>
    <property type="molecule type" value="Genomic_DNA"/>
</dbReference>
<keyword evidence="3" id="KW-0547">Nucleotide-binding</keyword>
<dbReference type="Pfam" id="PF13476">
    <property type="entry name" value="AAA_23"/>
    <property type="match status" value="1"/>
</dbReference>
<dbReference type="GO" id="GO:0005524">
    <property type="term" value="F:ATP binding"/>
    <property type="evidence" value="ECO:0007669"/>
    <property type="project" value="UniProtKB-KW"/>
</dbReference>
<organism evidence="11 12">
    <name type="scientific">Pegethrix bostrychoides GSE-TBD4-15B</name>
    <dbReference type="NCBI Taxonomy" id="2839662"/>
    <lineage>
        <taxon>Bacteria</taxon>
        <taxon>Bacillati</taxon>
        <taxon>Cyanobacteriota</taxon>
        <taxon>Cyanophyceae</taxon>
        <taxon>Oculatellales</taxon>
        <taxon>Oculatellaceae</taxon>
        <taxon>Pegethrix</taxon>
    </lineage>
</organism>
<evidence type="ECO:0000256" key="9">
    <source>
        <dbReference type="SAM" id="MobiDB-lite"/>
    </source>
</evidence>
<dbReference type="NCBIfam" id="TIGR00634">
    <property type="entry name" value="recN"/>
    <property type="match status" value="1"/>
</dbReference>
<comment type="caution">
    <text evidence="11">The sequence shown here is derived from an EMBL/GenBank/DDBJ whole genome shotgun (WGS) entry which is preliminary data.</text>
</comment>
<dbReference type="GO" id="GO:0006302">
    <property type="term" value="P:double-strand break repair"/>
    <property type="evidence" value="ECO:0007669"/>
    <property type="project" value="InterPro"/>
</dbReference>
<dbReference type="InterPro" id="IPR038729">
    <property type="entry name" value="Rad50/SbcC_AAA"/>
</dbReference>